<name>A2FHI5_TRIV3</name>
<dbReference type="KEGG" id="tva:4753379"/>
<dbReference type="SMART" id="SM00248">
    <property type="entry name" value="ANK"/>
    <property type="match status" value="5"/>
</dbReference>
<dbReference type="VEuPathDB" id="TrichDB:TVAG_047180"/>
<organism evidence="1 2">
    <name type="scientific">Trichomonas vaginalis (strain ATCC PRA-98 / G3)</name>
    <dbReference type="NCBI Taxonomy" id="412133"/>
    <lineage>
        <taxon>Eukaryota</taxon>
        <taxon>Metamonada</taxon>
        <taxon>Parabasalia</taxon>
        <taxon>Trichomonadida</taxon>
        <taxon>Trichomonadidae</taxon>
        <taxon>Trichomonas</taxon>
    </lineage>
</organism>
<reference evidence="1" key="1">
    <citation type="submission" date="2006-10" db="EMBL/GenBank/DDBJ databases">
        <authorList>
            <person name="Amadeo P."/>
            <person name="Zhao Q."/>
            <person name="Wortman J."/>
            <person name="Fraser-Liggett C."/>
            <person name="Carlton J."/>
        </authorList>
    </citation>
    <scope>NUCLEOTIDE SEQUENCE</scope>
    <source>
        <strain evidence="1">G3</strain>
    </source>
</reference>
<dbReference type="STRING" id="5722.A2FHI5"/>
<dbReference type="EMBL" id="DS113796">
    <property type="protein sequence ID" value="EAX95620.1"/>
    <property type="molecule type" value="Genomic_DNA"/>
</dbReference>
<protein>
    <submittedName>
        <fullName evidence="1">Uncharacterized protein</fullName>
    </submittedName>
</protein>
<sequence length="468" mass="54620">MNIITRKYQVIERGNDVNEKIPFSIYINDEEINTWKHISIMISTYIHDEFLRDNSVKSVSKNLHLSCNSTIDNISEFFNTGILRFENDQVHNRDIFEVGKAFGIEFLTNIFTEFVKSTYKEINEENFYDIYDCATIQNDINKVEECISFFASKMNDFQEEYKIITIKRYGYDFFEHVLTSKSLKISNEDSLVNTIIRLSEEDSSFFCLLSHVRVEFCNNNSIKSIKKFSVQHSLESISIEVFERALLNRSTISPIHNRLQLSNTIYMSDKNSREVRISNIEEFHQIDISDENMRNLIGLSKTNENFDKIYSILEKASYEGDLSTIKFAVEEKYADVRNDIKNIILEAAWHNNLHLVKQLFNYGADILSRSNSNRTILHYFSQQGNLEGVKFALNFFDINEKNDHNYTPLHDAIEFPKSDCIAVCEYLSSQPNIDKNARNKDNITPIQCAINHNQENIVEILRKNGFTE</sequence>
<dbReference type="GO" id="GO:0006357">
    <property type="term" value="P:regulation of transcription by RNA polymerase II"/>
    <property type="evidence" value="ECO:0000318"/>
    <property type="project" value="GO_Central"/>
</dbReference>
<evidence type="ECO:0000313" key="2">
    <source>
        <dbReference type="Proteomes" id="UP000001542"/>
    </source>
</evidence>
<accession>A2FHI5</accession>
<dbReference type="Gene3D" id="1.25.40.20">
    <property type="entry name" value="Ankyrin repeat-containing domain"/>
    <property type="match status" value="1"/>
</dbReference>
<dbReference type="RefSeq" id="XP_001308550.1">
    <property type="nucleotide sequence ID" value="XM_001308549.1"/>
</dbReference>
<dbReference type="SUPFAM" id="SSF48403">
    <property type="entry name" value="Ankyrin repeat"/>
    <property type="match status" value="1"/>
</dbReference>
<dbReference type="VEuPathDB" id="TrichDB:TVAGG3_0954440"/>
<dbReference type="PANTHER" id="PTHR24164">
    <property type="entry name" value="RELA-ASSOCIATED INHIBITOR"/>
    <property type="match status" value="1"/>
</dbReference>
<dbReference type="InterPro" id="IPR002110">
    <property type="entry name" value="Ankyrin_rpt"/>
</dbReference>
<keyword evidence="2" id="KW-1185">Reference proteome</keyword>
<dbReference type="SMR" id="A2FHI5"/>
<dbReference type="Proteomes" id="UP000001542">
    <property type="component" value="Unassembled WGS sequence"/>
</dbReference>
<reference evidence="1" key="2">
    <citation type="journal article" date="2007" name="Science">
        <title>Draft genome sequence of the sexually transmitted pathogen Trichomonas vaginalis.</title>
        <authorList>
            <person name="Carlton J.M."/>
            <person name="Hirt R.P."/>
            <person name="Silva J.C."/>
            <person name="Delcher A.L."/>
            <person name="Schatz M."/>
            <person name="Zhao Q."/>
            <person name="Wortman J.R."/>
            <person name="Bidwell S.L."/>
            <person name="Alsmark U.C.M."/>
            <person name="Besteiro S."/>
            <person name="Sicheritz-Ponten T."/>
            <person name="Noel C.J."/>
            <person name="Dacks J.B."/>
            <person name="Foster P.G."/>
            <person name="Simillion C."/>
            <person name="Van de Peer Y."/>
            <person name="Miranda-Saavedra D."/>
            <person name="Barton G.J."/>
            <person name="Westrop G.D."/>
            <person name="Mueller S."/>
            <person name="Dessi D."/>
            <person name="Fiori P.L."/>
            <person name="Ren Q."/>
            <person name="Paulsen I."/>
            <person name="Zhang H."/>
            <person name="Bastida-Corcuera F.D."/>
            <person name="Simoes-Barbosa A."/>
            <person name="Brown M.T."/>
            <person name="Hayes R.D."/>
            <person name="Mukherjee M."/>
            <person name="Okumura C.Y."/>
            <person name="Schneider R."/>
            <person name="Smith A.J."/>
            <person name="Vanacova S."/>
            <person name="Villalvazo M."/>
            <person name="Haas B.J."/>
            <person name="Pertea M."/>
            <person name="Feldblyum T.V."/>
            <person name="Utterback T.R."/>
            <person name="Shu C.L."/>
            <person name="Osoegawa K."/>
            <person name="de Jong P.J."/>
            <person name="Hrdy I."/>
            <person name="Horvathova L."/>
            <person name="Zubacova Z."/>
            <person name="Dolezal P."/>
            <person name="Malik S.B."/>
            <person name="Logsdon J.M. Jr."/>
            <person name="Henze K."/>
            <person name="Gupta A."/>
            <person name="Wang C.C."/>
            <person name="Dunne R.L."/>
            <person name="Upcroft J.A."/>
            <person name="Upcroft P."/>
            <person name="White O."/>
            <person name="Salzberg S.L."/>
            <person name="Tang P."/>
            <person name="Chiu C.-H."/>
            <person name="Lee Y.-S."/>
            <person name="Embley T.M."/>
            <person name="Coombs G.H."/>
            <person name="Mottram J.C."/>
            <person name="Tachezy J."/>
            <person name="Fraser-Liggett C.M."/>
            <person name="Johnson P.J."/>
        </authorList>
    </citation>
    <scope>NUCLEOTIDE SEQUENCE [LARGE SCALE GENOMIC DNA]</scope>
    <source>
        <strain evidence="1">G3</strain>
    </source>
</reference>
<dbReference type="Pfam" id="PF12796">
    <property type="entry name" value="Ank_2"/>
    <property type="match status" value="1"/>
</dbReference>
<dbReference type="InterPro" id="IPR028320">
    <property type="entry name" value="iASPP"/>
</dbReference>
<proteinExistence type="predicted"/>
<dbReference type="InterPro" id="IPR036770">
    <property type="entry name" value="Ankyrin_rpt-contain_sf"/>
</dbReference>
<dbReference type="AlphaFoldDB" id="A2FHI5"/>
<dbReference type="PANTHER" id="PTHR24164:SF4">
    <property type="entry name" value="RELA-ASSOCIATED INHIBITOR"/>
    <property type="match status" value="1"/>
</dbReference>
<evidence type="ECO:0000313" key="1">
    <source>
        <dbReference type="EMBL" id="EAX95620.1"/>
    </source>
</evidence>
<dbReference type="InParanoid" id="A2FHI5"/>
<gene>
    <name evidence="1" type="ORF">TVAG_047180</name>
</gene>